<name>A0AAV0NF33_9ROSI</name>
<dbReference type="Proteomes" id="UP001154282">
    <property type="component" value="Unassembled WGS sequence"/>
</dbReference>
<keyword evidence="2" id="KW-1185">Reference proteome</keyword>
<sequence>MTAPEVEDFVEGADKAEGGYSDSENTIYLVTFFLYSHQAA</sequence>
<accession>A0AAV0NF33</accession>
<comment type="caution">
    <text evidence="1">The sequence shown here is derived from an EMBL/GenBank/DDBJ whole genome shotgun (WGS) entry which is preliminary data.</text>
</comment>
<evidence type="ECO:0000313" key="1">
    <source>
        <dbReference type="EMBL" id="CAI0457222.1"/>
    </source>
</evidence>
<proteinExistence type="predicted"/>
<dbReference type="AlphaFoldDB" id="A0AAV0NF33"/>
<gene>
    <name evidence="1" type="ORF">LITE_LOCUS33042</name>
</gene>
<dbReference type="EMBL" id="CAMGYJ010000008">
    <property type="protein sequence ID" value="CAI0457222.1"/>
    <property type="molecule type" value="Genomic_DNA"/>
</dbReference>
<protein>
    <submittedName>
        <fullName evidence="1">Uncharacterized protein</fullName>
    </submittedName>
</protein>
<reference evidence="1" key="1">
    <citation type="submission" date="2022-08" db="EMBL/GenBank/DDBJ databases">
        <authorList>
            <person name="Gutierrez-Valencia J."/>
        </authorList>
    </citation>
    <scope>NUCLEOTIDE SEQUENCE</scope>
</reference>
<evidence type="ECO:0000313" key="2">
    <source>
        <dbReference type="Proteomes" id="UP001154282"/>
    </source>
</evidence>
<organism evidence="1 2">
    <name type="scientific">Linum tenue</name>
    <dbReference type="NCBI Taxonomy" id="586396"/>
    <lineage>
        <taxon>Eukaryota</taxon>
        <taxon>Viridiplantae</taxon>
        <taxon>Streptophyta</taxon>
        <taxon>Embryophyta</taxon>
        <taxon>Tracheophyta</taxon>
        <taxon>Spermatophyta</taxon>
        <taxon>Magnoliopsida</taxon>
        <taxon>eudicotyledons</taxon>
        <taxon>Gunneridae</taxon>
        <taxon>Pentapetalae</taxon>
        <taxon>rosids</taxon>
        <taxon>fabids</taxon>
        <taxon>Malpighiales</taxon>
        <taxon>Linaceae</taxon>
        <taxon>Linum</taxon>
    </lineage>
</organism>